<keyword evidence="5 7" id="KW-0963">Cytoplasm</keyword>
<keyword evidence="6 7" id="KW-0592">Phosphate transport</keyword>
<dbReference type="EMBL" id="JADEWL010000003">
    <property type="protein sequence ID" value="MBE9211391.1"/>
    <property type="molecule type" value="Genomic_DNA"/>
</dbReference>
<comment type="function">
    <text evidence="7">Plays a role in the regulation of phosphate uptake.</text>
</comment>
<evidence type="ECO:0000313" key="9">
    <source>
        <dbReference type="EMBL" id="MBE9211391.1"/>
    </source>
</evidence>
<comment type="subunit">
    <text evidence="3 7">Homodimer.</text>
</comment>
<dbReference type="PANTHER" id="PTHR42930:SF3">
    <property type="entry name" value="PHOSPHATE-SPECIFIC TRANSPORT SYSTEM ACCESSORY PROTEIN PHOU"/>
    <property type="match status" value="1"/>
</dbReference>
<comment type="similarity">
    <text evidence="2 7">Belongs to the PhoU family.</text>
</comment>
<protein>
    <recommendedName>
        <fullName evidence="7">Phosphate-specific transport system accessory protein PhoU</fullName>
    </recommendedName>
</protein>
<dbReference type="SUPFAM" id="SSF109755">
    <property type="entry name" value="PhoU-like"/>
    <property type="match status" value="1"/>
</dbReference>
<sequence length="228" mass="25732">MFETTSVKALLSRPNFVRPHLARDIRRLERDVLRMGALVEQSFRLTHQALFARDLSVAEQLPLLDKKIDRYYKQIEAECTAIMTLQSPSEQDLRCLSAFMQLVRDLERIGDYAEDLSEIAVKIFPYEPHSCIPEIAVMSRHAQAMLATSLGALADLDEVGAKSIKVLDDAVDEAYERVYETLANQRDIQGSVEPIVLLALAIRCLERMADHATNIGQRVAYIVTGQRS</sequence>
<evidence type="ECO:0000256" key="3">
    <source>
        <dbReference type="ARBA" id="ARBA00011738"/>
    </source>
</evidence>
<comment type="caution">
    <text evidence="9">The sequence shown here is derived from an EMBL/GenBank/DDBJ whole genome shotgun (WGS) entry which is preliminary data.</text>
</comment>
<evidence type="ECO:0000256" key="2">
    <source>
        <dbReference type="ARBA" id="ARBA00008107"/>
    </source>
</evidence>
<dbReference type="GO" id="GO:0005737">
    <property type="term" value="C:cytoplasm"/>
    <property type="evidence" value="ECO:0007669"/>
    <property type="project" value="UniProtKB-SubCell"/>
</dbReference>
<dbReference type="GO" id="GO:0030643">
    <property type="term" value="P:intracellular phosphate ion homeostasis"/>
    <property type="evidence" value="ECO:0007669"/>
    <property type="project" value="InterPro"/>
</dbReference>
<evidence type="ECO:0000259" key="8">
    <source>
        <dbReference type="Pfam" id="PF01895"/>
    </source>
</evidence>
<keyword evidence="4 7" id="KW-0813">Transport</keyword>
<dbReference type="PANTHER" id="PTHR42930">
    <property type="entry name" value="PHOSPHATE-SPECIFIC TRANSPORT SYSTEM ACCESSORY PROTEIN PHOU"/>
    <property type="match status" value="1"/>
</dbReference>
<evidence type="ECO:0000256" key="6">
    <source>
        <dbReference type="ARBA" id="ARBA00022592"/>
    </source>
</evidence>
<dbReference type="FunFam" id="1.20.58.220:FF:000004">
    <property type="entry name" value="Phosphate-specific transport system accessory protein PhoU"/>
    <property type="match status" value="1"/>
</dbReference>
<gene>
    <name evidence="9" type="primary">phoU</name>
    <name evidence="9" type="ORF">IQ247_01430</name>
</gene>
<dbReference type="GO" id="GO:0006817">
    <property type="term" value="P:phosphate ion transport"/>
    <property type="evidence" value="ECO:0007669"/>
    <property type="project" value="UniProtKB-KW"/>
</dbReference>
<dbReference type="Proteomes" id="UP000620559">
    <property type="component" value="Unassembled WGS sequence"/>
</dbReference>
<evidence type="ECO:0000256" key="7">
    <source>
        <dbReference type="PIRNR" id="PIRNR003107"/>
    </source>
</evidence>
<dbReference type="Gene3D" id="1.20.58.220">
    <property type="entry name" value="Phosphate transport system protein phou homolog 2, domain 2"/>
    <property type="match status" value="1"/>
</dbReference>
<proteinExistence type="inferred from homology"/>
<evidence type="ECO:0000256" key="5">
    <source>
        <dbReference type="ARBA" id="ARBA00022490"/>
    </source>
</evidence>
<dbReference type="RefSeq" id="WP_193916246.1">
    <property type="nucleotide sequence ID" value="NZ_JADEWL010000003.1"/>
</dbReference>
<feature type="domain" description="PhoU" evidence="8">
    <location>
        <begin position="32"/>
        <end position="119"/>
    </location>
</feature>
<comment type="subcellular location">
    <subcellularLocation>
        <location evidence="1 7">Cytoplasm</location>
    </subcellularLocation>
</comment>
<dbReference type="PIRSF" id="PIRSF003107">
    <property type="entry name" value="PhoU"/>
    <property type="match status" value="1"/>
</dbReference>
<organism evidence="9 10">
    <name type="scientific">Plectonema cf. radiosum LEGE 06105</name>
    <dbReference type="NCBI Taxonomy" id="945769"/>
    <lineage>
        <taxon>Bacteria</taxon>
        <taxon>Bacillati</taxon>
        <taxon>Cyanobacteriota</taxon>
        <taxon>Cyanophyceae</taxon>
        <taxon>Oscillatoriophycideae</taxon>
        <taxon>Oscillatoriales</taxon>
        <taxon>Microcoleaceae</taxon>
        <taxon>Plectonema</taxon>
    </lineage>
</organism>
<feature type="domain" description="PhoU" evidence="8">
    <location>
        <begin position="137"/>
        <end position="219"/>
    </location>
</feature>
<dbReference type="Pfam" id="PF01895">
    <property type="entry name" value="PhoU"/>
    <property type="match status" value="2"/>
</dbReference>
<dbReference type="AlphaFoldDB" id="A0A8J7FBV0"/>
<dbReference type="InterPro" id="IPR038078">
    <property type="entry name" value="PhoU-like_sf"/>
</dbReference>
<dbReference type="InterPro" id="IPR026022">
    <property type="entry name" value="PhoU_dom"/>
</dbReference>
<evidence type="ECO:0000256" key="4">
    <source>
        <dbReference type="ARBA" id="ARBA00022448"/>
    </source>
</evidence>
<evidence type="ECO:0000313" key="10">
    <source>
        <dbReference type="Proteomes" id="UP000620559"/>
    </source>
</evidence>
<name>A0A8J7FBV0_9CYAN</name>
<dbReference type="NCBIfam" id="TIGR02135">
    <property type="entry name" value="phoU_full"/>
    <property type="match status" value="1"/>
</dbReference>
<dbReference type="InterPro" id="IPR028366">
    <property type="entry name" value="PhoU"/>
</dbReference>
<dbReference type="GO" id="GO:0045936">
    <property type="term" value="P:negative regulation of phosphate metabolic process"/>
    <property type="evidence" value="ECO:0007669"/>
    <property type="project" value="InterPro"/>
</dbReference>
<keyword evidence="10" id="KW-1185">Reference proteome</keyword>
<evidence type="ECO:0000256" key="1">
    <source>
        <dbReference type="ARBA" id="ARBA00004496"/>
    </source>
</evidence>
<accession>A0A8J7FBV0</accession>
<reference evidence="9" key="1">
    <citation type="submission" date="2020-10" db="EMBL/GenBank/DDBJ databases">
        <authorList>
            <person name="Castelo-Branco R."/>
            <person name="Eusebio N."/>
            <person name="Adriana R."/>
            <person name="Vieira A."/>
            <person name="Brugerolle De Fraissinette N."/>
            <person name="Rezende De Castro R."/>
            <person name="Schneider M.P."/>
            <person name="Vasconcelos V."/>
            <person name="Leao P.N."/>
        </authorList>
    </citation>
    <scope>NUCLEOTIDE SEQUENCE</scope>
    <source>
        <strain evidence="9">LEGE 06105</strain>
    </source>
</reference>